<accession>A0ABU9LMC6</accession>
<comment type="caution">
    <text evidence="1">The sequence shown here is derived from an EMBL/GenBank/DDBJ whole genome shotgun (WGS) entry which is preliminary data.</text>
</comment>
<sequence>MYRELSVEHSLFMIDPILVEEFQQYSQDYHDLQPAFNLTHSEVDTWAAAFNHWLLLISQEECLIIDHIKTFSHTVNIFCIQEIEKTEMYLMILDRFTRKERFVVACFLTDYVHAWKRKIMEKHAYDEMLMRNLCTKTYYLVENIELSQMTPELQIILENQAKLVKLLVKEIQEDCAIECCIEKSIIQAKAFLRYRSPNKNDDFAT</sequence>
<reference evidence="1 2" key="1">
    <citation type="submission" date="2024-04" db="EMBL/GenBank/DDBJ databases">
        <authorList>
            <person name="Wu Y.S."/>
            <person name="Zhang L."/>
        </authorList>
    </citation>
    <scope>NUCLEOTIDE SEQUENCE [LARGE SCALE GENOMIC DNA]</scope>
    <source>
        <strain evidence="1 2">KG-01</strain>
    </source>
</reference>
<keyword evidence="2" id="KW-1185">Reference proteome</keyword>
<evidence type="ECO:0000313" key="1">
    <source>
        <dbReference type="EMBL" id="MEL5987531.1"/>
    </source>
</evidence>
<dbReference type="RefSeq" id="WP_087680418.1">
    <property type="nucleotide sequence ID" value="NZ_JAMWHJ010000005.1"/>
</dbReference>
<protein>
    <submittedName>
        <fullName evidence="1">Uncharacterized protein</fullName>
    </submittedName>
</protein>
<evidence type="ECO:0000313" key="2">
    <source>
        <dbReference type="Proteomes" id="UP001398420"/>
    </source>
</evidence>
<dbReference type="EMBL" id="JBCEWA010000002">
    <property type="protein sequence ID" value="MEL5987531.1"/>
    <property type="molecule type" value="Genomic_DNA"/>
</dbReference>
<gene>
    <name evidence="1" type="ORF">AAF454_03700</name>
</gene>
<name>A0ABU9LMC6_9BACL</name>
<dbReference type="Proteomes" id="UP001398420">
    <property type="component" value="Unassembled WGS sequence"/>
</dbReference>
<organism evidence="1 2">
    <name type="scientific">Kurthia gibsonii</name>
    <dbReference type="NCBI Taxonomy" id="33946"/>
    <lineage>
        <taxon>Bacteria</taxon>
        <taxon>Bacillati</taxon>
        <taxon>Bacillota</taxon>
        <taxon>Bacilli</taxon>
        <taxon>Bacillales</taxon>
        <taxon>Caryophanaceae</taxon>
        <taxon>Kurthia</taxon>
    </lineage>
</organism>
<proteinExistence type="predicted"/>